<dbReference type="RefSeq" id="XP_022816194.1">
    <property type="nucleotide sequence ID" value="XM_022960426.1"/>
</dbReference>
<evidence type="ECO:0000256" key="10">
    <source>
        <dbReference type="ARBA" id="ARBA00023002"/>
    </source>
</evidence>
<gene>
    <name evidence="17" type="primary">LOC111349331</name>
</gene>
<dbReference type="Proteomes" id="UP000301870">
    <property type="component" value="Chromosome 9"/>
</dbReference>
<dbReference type="Gene3D" id="1.10.630.10">
    <property type="entry name" value="Cytochrome P450"/>
    <property type="match status" value="2"/>
</dbReference>
<dbReference type="GO" id="GO:0005506">
    <property type="term" value="F:iron ion binding"/>
    <property type="evidence" value="ECO:0007669"/>
    <property type="project" value="InterPro"/>
</dbReference>
<proteinExistence type="inferred from homology"/>
<dbReference type="InterPro" id="IPR050196">
    <property type="entry name" value="Cytochrome_P450_Monoox"/>
</dbReference>
<reference evidence="17" key="1">
    <citation type="submission" date="2025-08" db="UniProtKB">
        <authorList>
            <consortium name="RefSeq"/>
        </authorList>
    </citation>
    <scope>IDENTIFICATION</scope>
    <source>
        <strain evidence="17">Ishihara</strain>
        <tissue evidence="17">Whole body</tissue>
    </source>
</reference>
<evidence type="ECO:0000256" key="13">
    <source>
        <dbReference type="ARBA" id="ARBA00023136"/>
    </source>
</evidence>
<feature type="binding site" description="axial binding residue" evidence="14">
    <location>
        <position position="949"/>
    </location>
    <ligand>
        <name>heme</name>
        <dbReference type="ChEBI" id="CHEBI:30413"/>
    </ligand>
    <ligandPart>
        <name>Fe</name>
        <dbReference type="ChEBI" id="CHEBI:18248"/>
    </ligandPart>
</feature>
<evidence type="ECO:0000256" key="4">
    <source>
        <dbReference type="ARBA" id="ARBA00004406"/>
    </source>
</evidence>
<dbReference type="InterPro" id="IPR001128">
    <property type="entry name" value="Cyt_P450"/>
</dbReference>
<evidence type="ECO:0000256" key="7">
    <source>
        <dbReference type="ARBA" id="ARBA00022723"/>
    </source>
</evidence>
<keyword evidence="9" id="KW-0492">Microsome</keyword>
<comment type="cofactor">
    <cofactor evidence="1 14">
        <name>heme</name>
        <dbReference type="ChEBI" id="CHEBI:30413"/>
    </cofactor>
</comment>
<evidence type="ECO:0000313" key="16">
    <source>
        <dbReference type="Proteomes" id="UP000301870"/>
    </source>
</evidence>
<comment type="function">
    <text evidence="2">May be involved in the metabolism of insect hormones and in the breakdown of synthetic insecticides.</text>
</comment>
<dbReference type="OrthoDB" id="1470350at2759"/>
<keyword evidence="13" id="KW-0472">Membrane</keyword>
<keyword evidence="12" id="KW-0503">Monooxygenase</keyword>
<dbReference type="InterPro" id="IPR017972">
    <property type="entry name" value="Cyt_P450_CS"/>
</dbReference>
<dbReference type="AlphaFoldDB" id="A0A9J7IJC2"/>
<dbReference type="InterPro" id="IPR036396">
    <property type="entry name" value="Cyt_P450_sf"/>
</dbReference>
<name>A0A9J7IJC2_SPOLT</name>
<dbReference type="GO" id="GO:0020037">
    <property type="term" value="F:heme binding"/>
    <property type="evidence" value="ECO:0007669"/>
    <property type="project" value="InterPro"/>
</dbReference>
<evidence type="ECO:0000256" key="2">
    <source>
        <dbReference type="ARBA" id="ARBA00003690"/>
    </source>
</evidence>
<dbReference type="SUPFAM" id="SSF48264">
    <property type="entry name" value="Cytochrome P450"/>
    <property type="match status" value="2"/>
</dbReference>
<dbReference type="GeneID" id="111349331"/>
<dbReference type="PANTHER" id="PTHR24291:SF189">
    <property type="entry name" value="CYTOCHROME P450 4C3-RELATED"/>
    <property type="match status" value="1"/>
</dbReference>
<feature type="chain" id="PRO_5039900841" evidence="15">
    <location>
        <begin position="19"/>
        <end position="1012"/>
    </location>
</feature>
<evidence type="ECO:0000313" key="17">
    <source>
        <dbReference type="RefSeq" id="XP_022816194.1"/>
    </source>
</evidence>
<dbReference type="GO" id="GO:0005789">
    <property type="term" value="C:endoplasmic reticulum membrane"/>
    <property type="evidence" value="ECO:0007669"/>
    <property type="project" value="UniProtKB-SubCell"/>
</dbReference>
<keyword evidence="16" id="KW-1185">Reference proteome</keyword>
<organism evidence="16 17">
    <name type="scientific">Spodoptera litura</name>
    <name type="common">Asian cotton leafworm</name>
    <dbReference type="NCBI Taxonomy" id="69820"/>
    <lineage>
        <taxon>Eukaryota</taxon>
        <taxon>Metazoa</taxon>
        <taxon>Ecdysozoa</taxon>
        <taxon>Arthropoda</taxon>
        <taxon>Hexapoda</taxon>
        <taxon>Insecta</taxon>
        <taxon>Pterygota</taxon>
        <taxon>Neoptera</taxon>
        <taxon>Endopterygota</taxon>
        <taxon>Lepidoptera</taxon>
        <taxon>Glossata</taxon>
        <taxon>Ditrysia</taxon>
        <taxon>Noctuoidea</taxon>
        <taxon>Noctuidae</taxon>
        <taxon>Amphipyrinae</taxon>
        <taxon>Spodoptera</taxon>
    </lineage>
</organism>
<evidence type="ECO:0000256" key="5">
    <source>
        <dbReference type="ARBA" id="ARBA00010617"/>
    </source>
</evidence>
<keyword evidence="6 14" id="KW-0349">Heme</keyword>
<keyword evidence="11 14" id="KW-0408">Iron</keyword>
<dbReference type="PANTHER" id="PTHR24291">
    <property type="entry name" value="CYTOCHROME P450 FAMILY 4"/>
    <property type="match status" value="1"/>
</dbReference>
<dbReference type="CDD" id="cd20628">
    <property type="entry name" value="CYP4"/>
    <property type="match status" value="2"/>
</dbReference>
<keyword evidence="8" id="KW-0256">Endoplasmic reticulum</keyword>
<dbReference type="GO" id="GO:0004497">
    <property type="term" value="F:monooxygenase activity"/>
    <property type="evidence" value="ECO:0007669"/>
    <property type="project" value="UniProtKB-KW"/>
</dbReference>
<evidence type="ECO:0000256" key="15">
    <source>
        <dbReference type="SAM" id="SignalP"/>
    </source>
</evidence>
<accession>A0A9J7IJC2</accession>
<dbReference type="PRINTS" id="PR00463">
    <property type="entry name" value="EP450I"/>
</dbReference>
<evidence type="ECO:0000256" key="3">
    <source>
        <dbReference type="ARBA" id="ARBA00004174"/>
    </source>
</evidence>
<evidence type="ECO:0000256" key="9">
    <source>
        <dbReference type="ARBA" id="ARBA00022848"/>
    </source>
</evidence>
<sequence length="1012" mass="115998">MLVQIILLFLLVWLLVLRWQRRKMIELSHKLGVTNHMTLPFVGHAYIFFGSDEDRMTKFQKLGREAIASEHGVTTIWQGHRLYLVVSDAKVAELLLKTCLEKDDAVDCLKFVTGNGSIFAPVSIWRPRRKVLAPTFSPKNLQQFAEIFSRQSAIMVEQLRTVAGKGVFSIWQYITTYTMDSVCESTLGVLVNSQKQSEQPFLQAFDKCTQLDADRLCKPWFHPQAIYEMTPAYKLHLKCRNYICKFVDQIIKTKKQALAEEKVSMAESEQNIKHDGLKTFLELLIDSSGGDRGYSDVELREETLVLVLAGTDTSAVGTAFASILLSRYPDVQEKVYQELLEVFGDSKRPVVAEDLPRLKYLDAVIRETLRLYPPVPIIARKIDKEVILPSGITLIENCGVVINIWALHRNHHYWGDDAEQFRPERFIDTPLKHHAAFMPFSHGPRACIGYQYAMMSMKTALSSLLRQYVILPPSDVEDLKPFRVKFDIMMRDVDNFTLQLVKRKMLVELILLLVILLLIHQRWTKRDIYKLGEQLNCGVRSFPLIGHSYLFMGDGLARMKAFQIMGLDALKKENGLTSLWLGNRMYTVVADPEAADTILKSISEKDDIIRMASVFIGNGSIFAPVSIWRPRRKVLVPTFSTKNLKYFMTIFASESQILAQEIGNTAGNDPISIFKYFTAYTMDAIAQTTMGYNMNAQKDSNHFFLKGFDMGLNSFAERICQPWLHSDAIYKNLPLYSTLMKHKKEIWDFISELIRNKRREIKEKNMTQEQYENSAESHQTTFLESLMRLSGGDDGYTDDEIVEELLVIMVAGTDTSAVGAAFVSVVLSRYPEIQEKVFEELQEVFGDSDRAATFEDLPRLKYLDAVIKETLRLYAPVPVMTRKIEKDLHLPCGIKLVPGTGVMINIWAMHRNPRYWGDDVEQFRPERFIDAQPTHPAVYMPFSYGPRNCVGYQYAMMSMKTMLSTVLRRFKFLPATKPNKNAEFPPLRLKFDIMMKDEDGFQICVKPRSKVA</sequence>
<dbReference type="InterPro" id="IPR002401">
    <property type="entry name" value="Cyt_P450_E_grp-I"/>
</dbReference>
<evidence type="ECO:0000256" key="11">
    <source>
        <dbReference type="ARBA" id="ARBA00023004"/>
    </source>
</evidence>
<keyword evidence="10" id="KW-0560">Oxidoreductase</keyword>
<dbReference type="PRINTS" id="PR00385">
    <property type="entry name" value="P450"/>
</dbReference>
<dbReference type="PROSITE" id="PS00086">
    <property type="entry name" value="CYTOCHROME_P450"/>
    <property type="match status" value="2"/>
</dbReference>
<comment type="similarity">
    <text evidence="5">Belongs to the cytochrome P450 family.</text>
</comment>
<keyword evidence="7 14" id="KW-0479">Metal-binding</keyword>
<comment type="subcellular location">
    <subcellularLocation>
        <location evidence="4">Endoplasmic reticulum membrane</location>
        <topology evidence="4">Peripheral membrane protein</topology>
    </subcellularLocation>
    <subcellularLocation>
        <location evidence="3">Microsome membrane</location>
        <topology evidence="3">Peripheral membrane protein</topology>
    </subcellularLocation>
</comment>
<evidence type="ECO:0000256" key="8">
    <source>
        <dbReference type="ARBA" id="ARBA00022824"/>
    </source>
</evidence>
<evidence type="ECO:0000256" key="14">
    <source>
        <dbReference type="PIRSR" id="PIRSR602401-1"/>
    </source>
</evidence>
<dbReference type="KEGG" id="sliu:111349331"/>
<dbReference type="Pfam" id="PF00067">
    <property type="entry name" value="p450"/>
    <property type="match status" value="2"/>
</dbReference>
<evidence type="ECO:0000256" key="1">
    <source>
        <dbReference type="ARBA" id="ARBA00001971"/>
    </source>
</evidence>
<feature type="signal peptide" evidence="15">
    <location>
        <begin position="1"/>
        <end position="18"/>
    </location>
</feature>
<evidence type="ECO:0000256" key="6">
    <source>
        <dbReference type="ARBA" id="ARBA00022617"/>
    </source>
</evidence>
<keyword evidence="15" id="KW-0732">Signal</keyword>
<dbReference type="FunFam" id="1.10.630.10:FF:000035">
    <property type="entry name" value="CYtochrome P450 family"/>
    <property type="match status" value="2"/>
</dbReference>
<dbReference type="GO" id="GO:0016705">
    <property type="term" value="F:oxidoreductase activity, acting on paired donors, with incorporation or reduction of molecular oxygen"/>
    <property type="evidence" value="ECO:0007669"/>
    <property type="project" value="InterPro"/>
</dbReference>
<protein>
    <submittedName>
        <fullName evidence="17">Uncharacterized protein LOC111349331</fullName>
    </submittedName>
</protein>
<evidence type="ECO:0000256" key="12">
    <source>
        <dbReference type="ARBA" id="ARBA00023033"/>
    </source>
</evidence>